<dbReference type="InterPro" id="IPR050259">
    <property type="entry name" value="SDR"/>
</dbReference>
<dbReference type="OrthoDB" id="9775296at2"/>
<evidence type="ECO:0000256" key="1">
    <source>
        <dbReference type="ARBA" id="ARBA00006484"/>
    </source>
</evidence>
<dbReference type="Gene3D" id="3.40.50.720">
    <property type="entry name" value="NAD(P)-binding Rossmann-like Domain"/>
    <property type="match status" value="1"/>
</dbReference>
<dbReference type="PANTHER" id="PTHR42879:SF2">
    <property type="entry name" value="3-OXOACYL-[ACYL-CARRIER-PROTEIN] REDUCTASE FABG"/>
    <property type="match status" value="1"/>
</dbReference>
<dbReference type="CDD" id="cd05233">
    <property type="entry name" value="SDR_c"/>
    <property type="match status" value="1"/>
</dbReference>
<dbReference type="SUPFAM" id="SSF51735">
    <property type="entry name" value="NAD(P)-binding Rossmann-fold domains"/>
    <property type="match status" value="1"/>
</dbReference>
<dbReference type="InterPro" id="IPR002347">
    <property type="entry name" value="SDR_fam"/>
</dbReference>
<evidence type="ECO:0000313" key="3">
    <source>
        <dbReference type="EMBL" id="CUS98691.1"/>
    </source>
</evidence>
<dbReference type="PANTHER" id="PTHR42879">
    <property type="entry name" value="3-OXOACYL-(ACYL-CARRIER-PROTEIN) REDUCTASE"/>
    <property type="match status" value="1"/>
</dbReference>
<name>A0A0N7MWH9_9BACT</name>
<dbReference type="RefSeq" id="WP_092348076.1">
    <property type="nucleotide sequence ID" value="NZ_CZVW01000004.1"/>
</dbReference>
<dbReference type="InterPro" id="IPR020904">
    <property type="entry name" value="Sc_DH/Rdtase_CS"/>
</dbReference>
<dbReference type="PIRSF" id="PIRSF000126">
    <property type="entry name" value="11-beta-HSD1"/>
    <property type="match status" value="1"/>
</dbReference>
<evidence type="ECO:0000313" key="4">
    <source>
        <dbReference type="Proteomes" id="UP000199197"/>
    </source>
</evidence>
<dbReference type="Pfam" id="PF00106">
    <property type="entry name" value="adh_short"/>
    <property type="match status" value="1"/>
</dbReference>
<accession>A0A0N7MWH9</accession>
<reference evidence="4" key="1">
    <citation type="submission" date="2015-11" db="EMBL/GenBank/DDBJ databases">
        <authorList>
            <person name="Varghese N."/>
        </authorList>
    </citation>
    <scope>NUCLEOTIDE SEQUENCE [LARGE SCALE GENOMIC DNA]</scope>
    <source>
        <strain evidence="4">JGI-23</strain>
    </source>
</reference>
<dbReference type="PRINTS" id="PR00080">
    <property type="entry name" value="SDRFAMILY"/>
</dbReference>
<keyword evidence="4" id="KW-1185">Reference proteome</keyword>
<dbReference type="Proteomes" id="UP000199197">
    <property type="component" value="Unassembled WGS sequence"/>
</dbReference>
<dbReference type="FunFam" id="3.40.50.720:FF:000084">
    <property type="entry name" value="Short-chain dehydrogenase reductase"/>
    <property type="match status" value="1"/>
</dbReference>
<comment type="similarity">
    <text evidence="1 2">Belongs to the short-chain dehydrogenases/reductases (SDR) family.</text>
</comment>
<organism evidence="3 4">
    <name type="scientific">Candidatus Chryseopegocella kryptomonas</name>
    <dbReference type="NCBI Taxonomy" id="1633643"/>
    <lineage>
        <taxon>Bacteria</taxon>
        <taxon>Pseudomonadati</taxon>
        <taxon>Candidatus Kryptoniota</taxon>
        <taxon>Candidatus Chryseopegocella</taxon>
    </lineage>
</organism>
<protein>
    <submittedName>
        <fullName evidence="3">3-oxoacyl-[acyl-carrier protein] reductase</fullName>
    </submittedName>
</protein>
<dbReference type="PROSITE" id="PS00061">
    <property type="entry name" value="ADH_SHORT"/>
    <property type="match status" value="1"/>
</dbReference>
<evidence type="ECO:0000256" key="2">
    <source>
        <dbReference type="RuleBase" id="RU000363"/>
    </source>
</evidence>
<proteinExistence type="inferred from homology"/>
<sequence>MLLKDKVAIVTGASRGIGKAIALLFSKEGAKISAVARTEEDLKKLKSEIEASGGECLIFKGDVSKEDDVKKVVQETVDKFGRIDILVNNAGFGIYKPVVELTAEEFDSMVAVNFRGVFLFTKYVLPYMMKQNSGVIINISSIAGTLGVKNMAVYSATKWAVNGFTESIMHEVREYNIRVASLCPGSVDTNFSNVAGSNPPSRDKVLKPEDVAQTALLIATLPERAMLSHLILRPTNPR</sequence>
<dbReference type="InterPro" id="IPR036291">
    <property type="entry name" value="NAD(P)-bd_dom_sf"/>
</dbReference>
<gene>
    <name evidence="3" type="ORF">JGI23_00537</name>
</gene>
<dbReference type="PRINTS" id="PR00081">
    <property type="entry name" value="GDHRDH"/>
</dbReference>
<dbReference type="GO" id="GO:0032787">
    <property type="term" value="P:monocarboxylic acid metabolic process"/>
    <property type="evidence" value="ECO:0007669"/>
    <property type="project" value="UniProtKB-ARBA"/>
</dbReference>
<dbReference type="EMBL" id="CZVW01000004">
    <property type="protein sequence ID" value="CUS98691.1"/>
    <property type="molecule type" value="Genomic_DNA"/>
</dbReference>
<dbReference type="AlphaFoldDB" id="A0A0N7MWH9"/>